<gene>
    <name evidence="1" type="ORF">K457DRAFT_18798</name>
</gene>
<reference evidence="1 2" key="1">
    <citation type="submission" date="2016-05" db="EMBL/GenBank/DDBJ databases">
        <title>Genome sequencing reveals origins of a unique bacterial endosymbiosis in the earliest lineages of terrestrial Fungi.</title>
        <authorList>
            <consortium name="DOE Joint Genome Institute"/>
            <person name="Uehling J."/>
            <person name="Gryganskyi A."/>
            <person name="Hameed K."/>
            <person name="Tschaplinski T."/>
            <person name="Misztal P."/>
            <person name="Wu S."/>
            <person name="Desiro A."/>
            <person name="Vande Pol N."/>
            <person name="Du Z.-Y."/>
            <person name="Zienkiewicz A."/>
            <person name="Zienkiewicz K."/>
            <person name="Morin E."/>
            <person name="Tisserant E."/>
            <person name="Splivallo R."/>
            <person name="Hainaut M."/>
            <person name="Henrissat B."/>
            <person name="Ohm R."/>
            <person name="Kuo A."/>
            <person name="Yan J."/>
            <person name="Lipzen A."/>
            <person name="Nolan M."/>
            <person name="Labutti K."/>
            <person name="Barry K."/>
            <person name="Goldstein A."/>
            <person name="Labbe J."/>
            <person name="Schadt C."/>
            <person name="Tuskan G."/>
            <person name="Grigoriev I."/>
            <person name="Martin F."/>
            <person name="Vilgalys R."/>
            <person name="Bonito G."/>
        </authorList>
    </citation>
    <scope>NUCLEOTIDE SEQUENCE [LARGE SCALE GENOMIC DNA]</scope>
    <source>
        <strain evidence="1 2">AG-77</strain>
    </source>
</reference>
<name>A0A197JZT1_9FUNG</name>
<evidence type="ECO:0000313" key="2">
    <source>
        <dbReference type="Proteomes" id="UP000078512"/>
    </source>
</evidence>
<dbReference type="EMBL" id="KV442038">
    <property type="protein sequence ID" value="OAQ29951.1"/>
    <property type="molecule type" value="Genomic_DNA"/>
</dbReference>
<organism evidence="1 2">
    <name type="scientific">Linnemannia elongata AG-77</name>
    <dbReference type="NCBI Taxonomy" id="1314771"/>
    <lineage>
        <taxon>Eukaryota</taxon>
        <taxon>Fungi</taxon>
        <taxon>Fungi incertae sedis</taxon>
        <taxon>Mucoromycota</taxon>
        <taxon>Mortierellomycotina</taxon>
        <taxon>Mortierellomycetes</taxon>
        <taxon>Mortierellales</taxon>
        <taxon>Mortierellaceae</taxon>
        <taxon>Linnemannia</taxon>
    </lineage>
</organism>
<proteinExistence type="predicted"/>
<dbReference type="Proteomes" id="UP000078512">
    <property type="component" value="Unassembled WGS sequence"/>
</dbReference>
<accession>A0A197JZT1</accession>
<dbReference type="AlphaFoldDB" id="A0A197JZT1"/>
<evidence type="ECO:0000313" key="1">
    <source>
        <dbReference type="EMBL" id="OAQ29951.1"/>
    </source>
</evidence>
<keyword evidence="2" id="KW-1185">Reference proteome</keyword>
<sequence length="192" mass="21876">MICRRLDLISYNMNTLIGTSRWIASGNKTVYQVHKLSNLMVFTHYGLLSPIEHGFQYTSNFPAAWVVYHNLGLHSLGFTTFQLLDSFSSCRIIRAITRLQSLKQLQCSLRDYSTVPIEFILALLKGLPPSVEPIMVDSCVDINNNYHSLLRISFYTDDEIVRILESYPALKTIVIPWSFEAEAGARLANTIR</sequence>
<protein>
    <submittedName>
        <fullName evidence="1">Uncharacterized protein</fullName>
    </submittedName>
</protein>